<sequence length="118" mass="13596">MLFDPGASIFSYTDVVPAKALNLPEKYYTQALQRMEVFFRVGPVLTTVLERTPDASRIIMPTPHLTSGEWTWFERSRTDENNWEPMIPVDEEQKELPSREAPTIRDGLLRLKLGETQS</sequence>
<dbReference type="RefSeq" id="WP_202677749.1">
    <property type="nucleotide sequence ID" value="NZ_CP068596.1"/>
</dbReference>
<protein>
    <submittedName>
        <fullName evidence="1">Uncharacterized protein</fullName>
    </submittedName>
</protein>
<keyword evidence="2" id="KW-1185">Reference proteome</keyword>
<dbReference type="KEGG" id="pson:JI735_34340"/>
<keyword evidence="1" id="KW-0614">Plasmid</keyword>
<organism evidence="1 2">
    <name type="scientific">Paenibacillus sonchi</name>
    <dbReference type="NCBI Taxonomy" id="373687"/>
    <lineage>
        <taxon>Bacteria</taxon>
        <taxon>Bacillati</taxon>
        <taxon>Bacillota</taxon>
        <taxon>Bacilli</taxon>
        <taxon>Bacillales</taxon>
        <taxon>Paenibacillaceae</taxon>
        <taxon>Paenibacillus</taxon>
        <taxon>Paenibacillus sonchi group</taxon>
    </lineage>
</organism>
<evidence type="ECO:0000313" key="1">
    <source>
        <dbReference type="EMBL" id="QQZ64519.1"/>
    </source>
</evidence>
<dbReference type="Proteomes" id="UP000595841">
    <property type="component" value="Plasmid unnamed1"/>
</dbReference>
<name>A0A974PIB8_9BACL</name>
<dbReference type="AlphaFoldDB" id="A0A974PIB8"/>
<evidence type="ECO:0000313" key="2">
    <source>
        <dbReference type="Proteomes" id="UP000595841"/>
    </source>
</evidence>
<accession>A0A974PIB8</accession>
<reference evidence="1 2" key="1">
    <citation type="submission" date="2021-01" db="EMBL/GenBank/DDBJ databases">
        <title>Whole genome sequence of Paenibacillus sonchi LMG 24727 for comparative genomics.</title>
        <authorList>
            <person name="Lee G."/>
            <person name="Kim M.-J."/>
            <person name="Lim K."/>
            <person name="Shin J.-H."/>
        </authorList>
    </citation>
    <scope>NUCLEOTIDE SEQUENCE [LARGE SCALE GENOMIC DNA]</scope>
    <source>
        <strain evidence="1 2">LMG 24727</strain>
        <plasmid evidence="1 2">unnamed1</plasmid>
    </source>
</reference>
<proteinExistence type="predicted"/>
<dbReference type="EMBL" id="CP068596">
    <property type="protein sequence ID" value="QQZ64519.1"/>
    <property type="molecule type" value="Genomic_DNA"/>
</dbReference>
<geneLocation type="plasmid" evidence="1 2">
    <name>unnamed1</name>
</geneLocation>
<gene>
    <name evidence="1" type="ORF">JI735_34340</name>
</gene>